<evidence type="ECO:0000256" key="4">
    <source>
        <dbReference type="ARBA" id="ARBA00022475"/>
    </source>
</evidence>
<organism evidence="10 11">
    <name type="scientific">Paraoerskovia marina</name>
    <dbReference type="NCBI Taxonomy" id="545619"/>
    <lineage>
        <taxon>Bacteria</taxon>
        <taxon>Bacillati</taxon>
        <taxon>Actinomycetota</taxon>
        <taxon>Actinomycetes</taxon>
        <taxon>Micrococcales</taxon>
        <taxon>Cellulomonadaceae</taxon>
        <taxon>Paraoerskovia</taxon>
    </lineage>
</organism>
<dbReference type="PANTHER" id="PTHR30413:SF8">
    <property type="entry name" value="TRANSPORT PERMEASE PROTEIN"/>
    <property type="match status" value="1"/>
</dbReference>
<dbReference type="Pfam" id="PF01061">
    <property type="entry name" value="ABC2_membrane"/>
    <property type="match status" value="1"/>
</dbReference>
<reference evidence="10 11" key="1">
    <citation type="submission" date="2016-10" db="EMBL/GenBank/DDBJ databases">
        <authorList>
            <person name="de Groot N.N."/>
        </authorList>
    </citation>
    <scope>NUCLEOTIDE SEQUENCE [LARGE SCALE GENOMIC DNA]</scope>
    <source>
        <strain evidence="10 11">DSM 22126</strain>
    </source>
</reference>
<evidence type="ECO:0000256" key="5">
    <source>
        <dbReference type="ARBA" id="ARBA00022692"/>
    </source>
</evidence>
<keyword evidence="6 8" id="KW-1133">Transmembrane helix</keyword>
<keyword evidence="7 8" id="KW-0472">Membrane</keyword>
<keyword evidence="5 8" id="KW-0812">Transmembrane</keyword>
<feature type="domain" description="ABC-2 type transporter transmembrane" evidence="9">
    <location>
        <begin position="66"/>
        <end position="242"/>
    </location>
</feature>
<dbReference type="EMBL" id="LT629776">
    <property type="protein sequence ID" value="SDS27604.1"/>
    <property type="molecule type" value="Genomic_DNA"/>
</dbReference>
<comment type="subcellular location">
    <subcellularLocation>
        <location evidence="1">Cell inner membrane</location>
        <topology evidence="1">Multi-pass membrane protein</topology>
    </subcellularLocation>
</comment>
<dbReference type="Proteomes" id="UP000185663">
    <property type="component" value="Chromosome I"/>
</dbReference>
<evidence type="ECO:0000256" key="2">
    <source>
        <dbReference type="ARBA" id="ARBA00007783"/>
    </source>
</evidence>
<feature type="transmembrane region" description="Helical" evidence="8">
    <location>
        <begin position="144"/>
        <end position="173"/>
    </location>
</feature>
<evidence type="ECO:0000313" key="10">
    <source>
        <dbReference type="EMBL" id="SDS27604.1"/>
    </source>
</evidence>
<evidence type="ECO:0000256" key="3">
    <source>
        <dbReference type="ARBA" id="ARBA00022448"/>
    </source>
</evidence>
<proteinExistence type="inferred from homology"/>
<accession>A0A1H1QVX4</accession>
<dbReference type="PANTHER" id="PTHR30413">
    <property type="entry name" value="INNER MEMBRANE TRANSPORT PERMEASE"/>
    <property type="match status" value="1"/>
</dbReference>
<feature type="transmembrane region" description="Helical" evidence="8">
    <location>
        <begin position="280"/>
        <end position="300"/>
    </location>
</feature>
<dbReference type="RefSeq" id="WP_083371926.1">
    <property type="nucleotide sequence ID" value="NZ_LT629776.1"/>
</dbReference>
<sequence>MESRTNSVPEPLDRHLEPDVLRALVDEGGLTRMGLRPSLGTYIRQLWERRTFIRVLATSKSYAKNQNNYLGQLWSVLTPTLNAIVYILIFGVILGVGKAGIDNTIGFIVVGTFLYHFFTGSVNSGARAIRGNLNLVRSVRFPRAVLPISSVLAELATLGPALVVMCIFCWLAGYMPNEGPVPLEWRWLLIIPTVLLFWLFNTGIAFFMAKWVAITPDIQNVIPFVLRFVMYGSGVIFSLQSFIGDSPFAPVLEHQPIAVYLYLGRSSVLNEPAYPPSLEMWIWGIGWAAVTLTIGFITFWRGEERYGRD</sequence>
<dbReference type="GO" id="GO:0140359">
    <property type="term" value="F:ABC-type transporter activity"/>
    <property type="evidence" value="ECO:0007669"/>
    <property type="project" value="InterPro"/>
</dbReference>
<feature type="transmembrane region" description="Helical" evidence="8">
    <location>
        <begin position="105"/>
        <end position="123"/>
    </location>
</feature>
<comment type="similarity">
    <text evidence="2">Belongs to the ABC-2 integral membrane protein family.</text>
</comment>
<dbReference type="AlphaFoldDB" id="A0A1H1QVX4"/>
<feature type="transmembrane region" description="Helical" evidence="8">
    <location>
        <begin position="73"/>
        <end position="93"/>
    </location>
</feature>
<keyword evidence="4" id="KW-1003">Cell membrane</keyword>
<keyword evidence="11" id="KW-1185">Reference proteome</keyword>
<dbReference type="GO" id="GO:0005886">
    <property type="term" value="C:plasma membrane"/>
    <property type="evidence" value="ECO:0007669"/>
    <property type="project" value="UniProtKB-SubCell"/>
</dbReference>
<evidence type="ECO:0000259" key="9">
    <source>
        <dbReference type="Pfam" id="PF01061"/>
    </source>
</evidence>
<evidence type="ECO:0000256" key="6">
    <source>
        <dbReference type="ARBA" id="ARBA00022989"/>
    </source>
</evidence>
<evidence type="ECO:0000256" key="8">
    <source>
        <dbReference type="SAM" id="Phobius"/>
    </source>
</evidence>
<feature type="transmembrane region" description="Helical" evidence="8">
    <location>
        <begin position="185"/>
        <end position="209"/>
    </location>
</feature>
<protein>
    <submittedName>
        <fullName evidence="10">Teichoic acid transport system permease protein</fullName>
    </submittedName>
</protein>
<dbReference type="STRING" id="545619.SAMN04489860_1189"/>
<dbReference type="InterPro" id="IPR013525">
    <property type="entry name" value="ABC2_TM"/>
</dbReference>
<evidence type="ECO:0000256" key="7">
    <source>
        <dbReference type="ARBA" id="ARBA00023136"/>
    </source>
</evidence>
<keyword evidence="3" id="KW-0813">Transport</keyword>
<dbReference type="GO" id="GO:0015920">
    <property type="term" value="P:lipopolysaccharide transport"/>
    <property type="evidence" value="ECO:0007669"/>
    <property type="project" value="TreeGrafter"/>
</dbReference>
<feature type="transmembrane region" description="Helical" evidence="8">
    <location>
        <begin position="221"/>
        <end position="243"/>
    </location>
</feature>
<evidence type="ECO:0000256" key="1">
    <source>
        <dbReference type="ARBA" id="ARBA00004429"/>
    </source>
</evidence>
<gene>
    <name evidence="10" type="ORF">SAMN04489860_1189</name>
</gene>
<evidence type="ECO:0000313" key="11">
    <source>
        <dbReference type="Proteomes" id="UP000185663"/>
    </source>
</evidence>
<name>A0A1H1QVX4_9CELL</name>